<feature type="domain" description="Helix-turn-helix" evidence="1">
    <location>
        <begin position="43"/>
        <end position="87"/>
    </location>
</feature>
<sequence>MRETIQIENINSEDFKNEIINGVVERIKNLAQNFTSNQEDNILLTREETAKLLSISLVKLWSLTRDKKFPVYHIGKSVRYKKSEVLNVLKVINNNDH</sequence>
<dbReference type="RefSeq" id="WP_129460651.1">
    <property type="nucleotide sequence ID" value="NZ_SBKN01000001.1"/>
</dbReference>
<evidence type="ECO:0000259" key="1">
    <source>
        <dbReference type="Pfam" id="PF12728"/>
    </source>
</evidence>
<dbReference type="InterPro" id="IPR041657">
    <property type="entry name" value="HTH_17"/>
</dbReference>
<proteinExistence type="predicted"/>
<dbReference type="Pfam" id="PF12728">
    <property type="entry name" value="HTH_17"/>
    <property type="match status" value="1"/>
</dbReference>
<evidence type="ECO:0000313" key="2">
    <source>
        <dbReference type="EMBL" id="RXR24673.1"/>
    </source>
</evidence>
<dbReference type="GO" id="GO:0003677">
    <property type="term" value="F:DNA binding"/>
    <property type="evidence" value="ECO:0007669"/>
    <property type="project" value="UniProtKB-KW"/>
</dbReference>
<protein>
    <submittedName>
        <fullName evidence="2">DNA-binding protein</fullName>
    </submittedName>
</protein>
<evidence type="ECO:0000313" key="3">
    <source>
        <dbReference type="Proteomes" id="UP000289857"/>
    </source>
</evidence>
<dbReference type="Proteomes" id="UP000289857">
    <property type="component" value="Unassembled WGS sequence"/>
</dbReference>
<dbReference type="OrthoDB" id="1097811at2"/>
<gene>
    <name evidence="2" type="ORF">EQG61_04295</name>
</gene>
<keyword evidence="3" id="KW-1185">Reference proteome</keyword>
<organism evidence="2 3">
    <name type="scientific">Flavobacterium stagni</name>
    <dbReference type="NCBI Taxonomy" id="2506421"/>
    <lineage>
        <taxon>Bacteria</taxon>
        <taxon>Pseudomonadati</taxon>
        <taxon>Bacteroidota</taxon>
        <taxon>Flavobacteriia</taxon>
        <taxon>Flavobacteriales</taxon>
        <taxon>Flavobacteriaceae</taxon>
        <taxon>Flavobacterium</taxon>
    </lineage>
</organism>
<name>A0A4Q1KED6_9FLAO</name>
<dbReference type="AlphaFoldDB" id="A0A4Q1KED6"/>
<keyword evidence="2" id="KW-0238">DNA-binding</keyword>
<reference evidence="3" key="1">
    <citation type="submission" date="2019-01" db="EMBL/GenBank/DDBJ databases">
        <title>Cytophagaceae bacterium strain CAR-16.</title>
        <authorList>
            <person name="Chen W.-M."/>
        </authorList>
    </citation>
    <scope>NUCLEOTIDE SEQUENCE [LARGE SCALE GENOMIC DNA]</scope>
    <source>
        <strain evidence="3">WWJ-16</strain>
    </source>
</reference>
<dbReference type="EMBL" id="SBKN01000001">
    <property type="protein sequence ID" value="RXR24673.1"/>
    <property type="molecule type" value="Genomic_DNA"/>
</dbReference>
<accession>A0A4Q1KED6</accession>
<comment type="caution">
    <text evidence="2">The sequence shown here is derived from an EMBL/GenBank/DDBJ whole genome shotgun (WGS) entry which is preliminary data.</text>
</comment>